<keyword evidence="2" id="KW-1185">Reference proteome</keyword>
<name>A0A9X2A1M5_9FLAO</name>
<dbReference type="AlphaFoldDB" id="A0A9X2A1M5"/>
<organism evidence="1 2">
    <name type="scientific">Zunongwangia pacifica</name>
    <dbReference type="NCBI Taxonomy" id="2911062"/>
    <lineage>
        <taxon>Bacteria</taxon>
        <taxon>Pseudomonadati</taxon>
        <taxon>Bacteroidota</taxon>
        <taxon>Flavobacteriia</taxon>
        <taxon>Flavobacteriales</taxon>
        <taxon>Flavobacteriaceae</taxon>
        <taxon>Zunongwangia</taxon>
    </lineage>
</organism>
<evidence type="ECO:0000313" key="1">
    <source>
        <dbReference type="EMBL" id="MCL6220640.1"/>
    </source>
</evidence>
<protein>
    <recommendedName>
        <fullName evidence="3">Lipoprotein</fullName>
    </recommendedName>
</protein>
<sequence length="207" mass="24287">MKLFKFLYPILILVVVISCECKTNTPIEFLNKHNTSEAVYARDIKNLEKETLNYIDSIGKQKTPKSKVTNVDIFIDTVFYNNENKIVLLAITKRINPYVKLKSGDEYKDGIDYYGNCFIGSTDSSNINIIHKLNHSVNSDEPDGYSRVKKKLRKIYLCEMNNGNNRYNINDMRFWDSKVWEEAEIMNAKMKRYLEKKKTNPEDVYPR</sequence>
<reference evidence="1" key="1">
    <citation type="submission" date="2022-01" db="EMBL/GenBank/DDBJ databases">
        <title>Genome sequencing of Zunongwangia sp. M21534 genome.</title>
        <authorList>
            <person name="Chen Y."/>
            <person name="Dong C."/>
            <person name="Shao Z."/>
        </authorList>
    </citation>
    <scope>NUCLEOTIDE SEQUENCE</scope>
    <source>
        <strain evidence="1">MCCC M21534</strain>
    </source>
</reference>
<comment type="caution">
    <text evidence="1">The sequence shown here is derived from an EMBL/GenBank/DDBJ whole genome shotgun (WGS) entry which is preliminary data.</text>
</comment>
<dbReference type="Proteomes" id="UP001139521">
    <property type="component" value="Unassembled WGS sequence"/>
</dbReference>
<gene>
    <name evidence="1" type="ORF">L1967_20295</name>
</gene>
<evidence type="ECO:0008006" key="3">
    <source>
        <dbReference type="Google" id="ProtNLM"/>
    </source>
</evidence>
<dbReference type="PROSITE" id="PS51257">
    <property type="entry name" value="PROKAR_LIPOPROTEIN"/>
    <property type="match status" value="1"/>
</dbReference>
<dbReference type="RefSeq" id="WP_249603331.1">
    <property type="nucleotide sequence ID" value="NZ_JAKHSK010000048.1"/>
</dbReference>
<dbReference type="EMBL" id="JAKHSK010000048">
    <property type="protein sequence ID" value="MCL6220640.1"/>
    <property type="molecule type" value="Genomic_DNA"/>
</dbReference>
<accession>A0A9X2A1M5</accession>
<evidence type="ECO:0000313" key="2">
    <source>
        <dbReference type="Proteomes" id="UP001139521"/>
    </source>
</evidence>
<proteinExistence type="predicted"/>